<comment type="caution">
    <text evidence="1">The sequence shown here is derived from an EMBL/GenBank/DDBJ whole genome shotgun (WGS) entry which is preliminary data.</text>
</comment>
<keyword evidence="2" id="KW-1185">Reference proteome</keyword>
<gene>
    <name evidence="1" type="ORF">SNE40_005119</name>
</gene>
<sequence>MFLKSALDIALIGAAGSASPPPAPLLGADDVAEADDVAGRPFAVGGALRTDRGKRAIWVLALPRLKNKIEENLIVAII</sequence>
<evidence type="ECO:0000313" key="1">
    <source>
        <dbReference type="EMBL" id="KAK6189075.1"/>
    </source>
</evidence>
<organism evidence="1 2">
    <name type="scientific">Patella caerulea</name>
    <name type="common">Rayed Mediterranean limpet</name>
    <dbReference type="NCBI Taxonomy" id="87958"/>
    <lineage>
        <taxon>Eukaryota</taxon>
        <taxon>Metazoa</taxon>
        <taxon>Spiralia</taxon>
        <taxon>Lophotrochozoa</taxon>
        <taxon>Mollusca</taxon>
        <taxon>Gastropoda</taxon>
        <taxon>Patellogastropoda</taxon>
        <taxon>Patelloidea</taxon>
        <taxon>Patellidae</taxon>
        <taxon>Patella</taxon>
    </lineage>
</organism>
<reference evidence="1 2" key="1">
    <citation type="submission" date="2024-01" db="EMBL/GenBank/DDBJ databases">
        <title>The genome of the rayed Mediterranean limpet Patella caerulea (Linnaeus, 1758).</title>
        <authorList>
            <person name="Anh-Thu Weber A."/>
            <person name="Halstead-Nussloch G."/>
        </authorList>
    </citation>
    <scope>NUCLEOTIDE SEQUENCE [LARGE SCALE GENOMIC DNA]</scope>
    <source>
        <strain evidence="1">AATW-2023a</strain>
        <tissue evidence="1">Whole specimen</tissue>
    </source>
</reference>
<dbReference type="AlphaFoldDB" id="A0AAN8KBC1"/>
<name>A0AAN8KBC1_PATCE</name>
<dbReference type="Proteomes" id="UP001347796">
    <property type="component" value="Unassembled WGS sequence"/>
</dbReference>
<evidence type="ECO:0000313" key="2">
    <source>
        <dbReference type="Proteomes" id="UP001347796"/>
    </source>
</evidence>
<dbReference type="EMBL" id="JAZGQO010000003">
    <property type="protein sequence ID" value="KAK6189075.1"/>
    <property type="molecule type" value="Genomic_DNA"/>
</dbReference>
<protein>
    <submittedName>
        <fullName evidence="1">Uncharacterized protein</fullName>
    </submittedName>
</protein>
<accession>A0AAN8KBC1</accession>
<proteinExistence type="predicted"/>